<dbReference type="EMBL" id="KN818373">
    <property type="protein sequence ID" value="KIL57342.1"/>
    <property type="molecule type" value="Genomic_DNA"/>
</dbReference>
<dbReference type="HOGENOM" id="CLU_2049091_0_0_1"/>
<organism evidence="1 2">
    <name type="scientific">Amanita muscaria (strain Koide BX008)</name>
    <dbReference type="NCBI Taxonomy" id="946122"/>
    <lineage>
        <taxon>Eukaryota</taxon>
        <taxon>Fungi</taxon>
        <taxon>Dikarya</taxon>
        <taxon>Basidiomycota</taxon>
        <taxon>Agaricomycotina</taxon>
        <taxon>Agaricomycetes</taxon>
        <taxon>Agaricomycetidae</taxon>
        <taxon>Agaricales</taxon>
        <taxon>Pluteineae</taxon>
        <taxon>Amanitaceae</taxon>
        <taxon>Amanita</taxon>
    </lineage>
</organism>
<evidence type="ECO:0000313" key="2">
    <source>
        <dbReference type="Proteomes" id="UP000054549"/>
    </source>
</evidence>
<sequence length="120" mass="13282">MASTPLLLAVREHLCWTLNPWLRLQGGIHHMVSCWVLRSVKLNIVTHRAGYYINIPSLAWIPNYSSLFLAGDFLAGVTVSVRVASMLISLPLHGICTVGVTWDHHSSCHLNMAPEAALKI</sequence>
<dbReference type="AlphaFoldDB" id="A0A0C2W848"/>
<accession>A0A0C2W848</accession>
<protein>
    <submittedName>
        <fullName evidence="1">Uncharacterized protein</fullName>
    </submittedName>
</protein>
<evidence type="ECO:0000313" key="1">
    <source>
        <dbReference type="EMBL" id="KIL57342.1"/>
    </source>
</evidence>
<proteinExistence type="predicted"/>
<name>A0A0C2W848_AMAMK</name>
<gene>
    <name evidence="1" type="ORF">M378DRAFT_171847</name>
</gene>
<keyword evidence="2" id="KW-1185">Reference proteome</keyword>
<reference evidence="1 2" key="1">
    <citation type="submission" date="2014-04" db="EMBL/GenBank/DDBJ databases">
        <title>Evolutionary Origins and Diversification of the Mycorrhizal Mutualists.</title>
        <authorList>
            <consortium name="DOE Joint Genome Institute"/>
            <consortium name="Mycorrhizal Genomics Consortium"/>
            <person name="Kohler A."/>
            <person name="Kuo A."/>
            <person name="Nagy L.G."/>
            <person name="Floudas D."/>
            <person name="Copeland A."/>
            <person name="Barry K.W."/>
            <person name="Cichocki N."/>
            <person name="Veneault-Fourrey C."/>
            <person name="LaButti K."/>
            <person name="Lindquist E.A."/>
            <person name="Lipzen A."/>
            <person name="Lundell T."/>
            <person name="Morin E."/>
            <person name="Murat C."/>
            <person name="Riley R."/>
            <person name="Ohm R."/>
            <person name="Sun H."/>
            <person name="Tunlid A."/>
            <person name="Henrissat B."/>
            <person name="Grigoriev I.V."/>
            <person name="Hibbett D.S."/>
            <person name="Martin F."/>
        </authorList>
    </citation>
    <scope>NUCLEOTIDE SEQUENCE [LARGE SCALE GENOMIC DNA]</scope>
    <source>
        <strain evidence="1 2">Koide BX008</strain>
    </source>
</reference>
<dbReference type="Proteomes" id="UP000054549">
    <property type="component" value="Unassembled WGS sequence"/>
</dbReference>
<dbReference type="OrthoDB" id="427213at2759"/>
<dbReference type="InParanoid" id="A0A0C2W848"/>